<name>A0A9C7BNL1_9VIRU</name>
<dbReference type="GO" id="GO:0000166">
    <property type="term" value="F:nucleotide binding"/>
    <property type="evidence" value="ECO:0007669"/>
    <property type="project" value="InterPro"/>
</dbReference>
<dbReference type="PROSITE" id="PS00116">
    <property type="entry name" value="DNA_POLYMERASE_B"/>
    <property type="match status" value="1"/>
</dbReference>
<proteinExistence type="inferred from homology"/>
<evidence type="ECO:0000256" key="2">
    <source>
        <dbReference type="ARBA" id="ARBA00005755"/>
    </source>
</evidence>
<evidence type="ECO:0000256" key="6">
    <source>
        <dbReference type="ARBA" id="ARBA00022932"/>
    </source>
</evidence>
<dbReference type="GO" id="GO:0006261">
    <property type="term" value="P:DNA-templated DNA replication"/>
    <property type="evidence" value="ECO:0007669"/>
    <property type="project" value="TreeGrafter"/>
</dbReference>
<dbReference type="PANTHER" id="PTHR10322">
    <property type="entry name" value="DNA POLYMERASE CATALYTIC SUBUNIT"/>
    <property type="match status" value="1"/>
</dbReference>
<keyword evidence="5" id="KW-0548">Nucleotidyltransferase</keyword>
<keyword evidence="4" id="KW-0808">Transferase</keyword>
<dbReference type="SUPFAM" id="SSF56672">
    <property type="entry name" value="DNA/RNA polymerases"/>
    <property type="match status" value="1"/>
</dbReference>
<evidence type="ECO:0000259" key="10">
    <source>
        <dbReference type="Pfam" id="PF00136"/>
    </source>
</evidence>
<evidence type="ECO:0000256" key="4">
    <source>
        <dbReference type="ARBA" id="ARBA00022679"/>
    </source>
</evidence>
<dbReference type="Gene3D" id="3.30.420.10">
    <property type="entry name" value="Ribonuclease H-like superfamily/Ribonuclease H"/>
    <property type="match status" value="1"/>
</dbReference>
<keyword evidence="7" id="KW-0235">DNA replication</keyword>
<evidence type="ECO:0000256" key="5">
    <source>
        <dbReference type="ARBA" id="ARBA00022695"/>
    </source>
</evidence>
<dbReference type="EMBL" id="LC738880">
    <property type="protein sequence ID" value="BDT63060.1"/>
    <property type="molecule type" value="Genomic_DNA"/>
</dbReference>
<reference evidence="12" key="1">
    <citation type="submission" date="2022-10" db="EMBL/GenBank/DDBJ databases">
        <title>Genome sequences of endogenous nimaviruses in decapod crustaceans.</title>
        <authorList>
            <person name="Kawato S."/>
            <person name="Nozaki R."/>
            <person name="Kondo H."/>
            <person name="Hirono I."/>
        </authorList>
    </citation>
    <scope>NUCLEOTIDE SEQUENCE</scope>
    <source>
        <strain evidence="12">Ube2021</strain>
    </source>
</reference>
<evidence type="ECO:0000259" key="11">
    <source>
        <dbReference type="Pfam" id="PF03104"/>
    </source>
</evidence>
<dbReference type="PANTHER" id="PTHR10322:SF23">
    <property type="entry name" value="DNA POLYMERASE DELTA CATALYTIC SUBUNIT"/>
    <property type="match status" value="1"/>
</dbReference>
<dbReference type="SUPFAM" id="SSF53098">
    <property type="entry name" value="Ribonuclease H-like"/>
    <property type="match status" value="1"/>
</dbReference>
<dbReference type="SMART" id="SM00486">
    <property type="entry name" value="POLBc"/>
    <property type="match status" value="1"/>
</dbReference>
<dbReference type="InterPro" id="IPR006134">
    <property type="entry name" value="DNA-dir_DNA_pol_B_multi_dom"/>
</dbReference>
<evidence type="ECO:0000256" key="7">
    <source>
        <dbReference type="ARBA" id="ARBA00023109"/>
    </source>
</evidence>
<dbReference type="InterPro" id="IPR043502">
    <property type="entry name" value="DNA/RNA_pol_sf"/>
</dbReference>
<dbReference type="InterPro" id="IPR006133">
    <property type="entry name" value="DNA-dir_DNA_pol_B_exonuc"/>
</dbReference>
<organism evidence="12">
    <name type="scientific">Trachysalambria curvirostris nimavirus</name>
    <dbReference type="NCBI Taxonomy" id="2984282"/>
    <lineage>
        <taxon>Viruses</taxon>
        <taxon>Viruses incertae sedis</taxon>
        <taxon>Naldaviricetes</taxon>
        <taxon>Nimaviridae</taxon>
    </lineage>
</organism>
<protein>
    <recommendedName>
        <fullName evidence="3">DNA-directed DNA polymerase</fullName>
        <ecNumber evidence="3">2.7.7.7</ecNumber>
    </recommendedName>
</protein>
<dbReference type="GO" id="GO:0003887">
    <property type="term" value="F:DNA-directed DNA polymerase activity"/>
    <property type="evidence" value="ECO:0007669"/>
    <property type="project" value="UniProtKB-KW"/>
</dbReference>
<evidence type="ECO:0000313" key="12">
    <source>
        <dbReference type="EMBL" id="BDT63060.1"/>
    </source>
</evidence>
<evidence type="ECO:0000256" key="1">
    <source>
        <dbReference type="ARBA" id="ARBA00002701"/>
    </source>
</evidence>
<dbReference type="InterPro" id="IPR012337">
    <property type="entry name" value="RNaseH-like_sf"/>
</dbReference>
<keyword evidence="7" id="KW-1194">Viral DNA replication</keyword>
<dbReference type="Pfam" id="PF03104">
    <property type="entry name" value="DNA_pol_B_exo1"/>
    <property type="match status" value="1"/>
</dbReference>
<dbReference type="InterPro" id="IPR036397">
    <property type="entry name" value="RNaseH_sf"/>
</dbReference>
<dbReference type="InterPro" id="IPR050240">
    <property type="entry name" value="DNA_pol_type-B"/>
</dbReference>
<comment type="catalytic activity">
    <reaction evidence="9">
        <text>DNA(n) + a 2'-deoxyribonucleoside 5'-triphosphate = DNA(n+1) + diphosphate</text>
        <dbReference type="Rhea" id="RHEA:22508"/>
        <dbReference type="Rhea" id="RHEA-COMP:17339"/>
        <dbReference type="Rhea" id="RHEA-COMP:17340"/>
        <dbReference type="ChEBI" id="CHEBI:33019"/>
        <dbReference type="ChEBI" id="CHEBI:61560"/>
        <dbReference type="ChEBI" id="CHEBI:173112"/>
        <dbReference type="EC" id="2.7.7.7"/>
    </reaction>
</comment>
<comment type="function">
    <text evidence="1">Replicates the viral genome, host DNA polymerases cannot substitute for the viral enzyme in this process.</text>
</comment>
<comment type="similarity">
    <text evidence="2">Belongs to the DNA polymerase type-B family.</text>
</comment>
<dbReference type="Pfam" id="PF00136">
    <property type="entry name" value="DNA_pol_B"/>
    <property type="match status" value="1"/>
</dbReference>
<evidence type="ECO:0000256" key="3">
    <source>
        <dbReference type="ARBA" id="ARBA00012417"/>
    </source>
</evidence>
<feature type="domain" description="DNA-directed DNA polymerase family B exonuclease" evidence="11">
    <location>
        <begin position="677"/>
        <end position="838"/>
    </location>
</feature>
<evidence type="ECO:0000256" key="9">
    <source>
        <dbReference type="ARBA" id="ARBA00049244"/>
    </source>
</evidence>
<sequence>MSAKANLPIRLYYRCGVLDIEERHATIYDTDRKYRSRNIKIPQDDDPAAEELQYVGVLTSVSDCVVTTNETVSEINKSVKKMVVSDSQKGYSPSLTMGLHEISRRPHESVNRPSECIEMTMKNATENFKYKYTKAILFERERLCGPQMNITEKMAAIARMCELPVSTVGVKLRIEDKDKREIDAVVYNPSGVASFNIFNSSPLCFEAHNEQDVLVMMAAFLKHNGLWGEITANMDLFKFDYAGAFFDPRWTKDGDETSFATVRAQLLASYYKCKTAVRSAIGAVNSNNDNFASGSQKRKNVGDQETIQFPSIRKFEANTKELVDIVVAGSKAVVGGNGCPHSKDATHIYLEGGTIGYCVACFSSLFFVPKDVKHNFVNLKDLSGAQQWVDERLHLGRRALGPKQEKRLKHLMELLADLTQAAHGSDVKLGACGRRWNWPTTASPRLHEFILYSLFSALIEIREPILPEMTVDILYCLLSPFGKMLLLFLYNSLVMTTQRHRQTPSPGGTAVGRWWDVYYAGPNLWCLQITECERETGKRLEETASLETLGRLPWPGTETVDDRIIFKGFCRGENLAGPGEVISDITQSVLTIGSVLENREFVINKEDNRIISEPQVGPTLCSLEVTGYRPNRSQGSRNSGRVSARVMRILEAREGARVWYSPGHKALLFERVNHKADISNKAMERAINRHKILYYDIETNTVNFMDQGAVITSICCCLCTGGDISRGGERSVFGLASPGTDTELLRKKVLDSYPGYGNAGGHGGEYVVTDHAPDIVNIYSSELELLLGFSEYVQSRRPHVVSGWNTNAFDDPFVFTRIVKHLSRPVEDSCRMASSATVRSVLPDGGKRHATPKERTALARRGLFDLGQFLDPTTGYLIPAVSSDLLTGAASQSSVKFYDPKKESASKVGSAGWFQDMIGGCCTAIRLDLMKVCAKAYRECLSEYNLNAVLAKVSKVADRLKNVKDVVDLHYHLLGFLELKSVADQATVHVYCCKDAYLAAIVSTSINKEGEVFRLCLDSALIEPVVTANLVTPLCIGEGAICRNMGAKRASRRGVGIRRHSIATDTKGGMVSQPLVNYAPYQTIDMTSLYPMTMVQNNLCTSTSVTHRQVIELRDRMVKWYLEKKEDPSQSLLDILDFCNCRILETYRPMDISVPSWRNSNTNRGSPLTRLERKLGLRLTDGVGTGREDEDSLHRDGWSVNAPPNMAVIAAGMDYFPEIGCDTNIQQAAKANDDMHNAPSSIEYMLQVLPLLVIDRPHIVAHITAGRYQTYEECLAALESEFNEEMDARIIESHWTFAGAPQTDFSSGPVSERIRKIVATEGNNDKQDRNSKCSRLSTLLDRIYRRVSVYDSADDPGVRLWTSRLINVGMLARVWNIKNTAHQGVIPAMQMKYRADRVVMQESAMKYAAEGDIKRAGLNKVGQLTMKLAMNSTYGCLALRPKSHSGYSTASVTISSLANSSAANGIGGGTRHSVTANQITETARCVFGNIGCALQQSLPNIKQVYGDTDSIFCVHNIPGDGDMTVREGGKAVYLIDIVLKCKMSRLIPVLVNCTTKGIKPEPRRDAGDGMMNIAHERLALLGLLFAKKTYHMLHFNENSPAFASMVKACEAACIDREPVPMSHIDKFATLTPRPEYADGYVVPHNPGLILRAANGKGGEKLKRFLDKEGVRDENSLAEWLTSSKVWIELDATVVNNLYASKIVDAERGEWLDATTSRTLVSNEAKSAVSQAAAAFTTYKKGAFVKKGISASSKLKGLQSLLYRALPTRLNPSQRYLDNIKHHISNFASHTTNPSMMITSARVMKLDSSVSQTRPNPLALSINNHLNPSSSIRLGEKFNTVTAVSAWYLTADPKDVPLGYFNNSRGVRWNWESMRGCIPSFSIKNFSVVPNAIMTAYDMVENDKKALSAMIKKTADVLSTASAKTGFSLRPGALSYSTGVVVANDLATACIRIADQQFGQDPFVGNGRYVNCYDDDNDNSIQENQSDSCGCSDIGKNISVPKKEDIRDDILARIVHSAQSACDTVAARNRVATQAKSEGLNRYINQVMCLDKRVADQLDALVSQFHTVKSVSNKKRQPDGAYKSALDDMVAQAKVKFTHVLSEVAHSIKLHWQSCPVTAPDDGTGREEGAIFKIALDALSGQHKCTNTCTLSCCQSLYFVLLTTLALNFENERRRMLIPLSKATDMMSEQLFGGCQEEANEALRQISIARRLNIVRVSFPRYYNIDTDCLIYLFEADRAKLLVDSSSVASMTAAEIREAILRLSESKTTGKIWNSGDARFFGHLIDRDKRDAEVASRQTEEILPFVTGVYHRVSVEIAAACLAARLQRMP</sequence>
<keyword evidence="6" id="KW-0239">DNA-directed DNA polymerase</keyword>
<keyword evidence="8" id="KW-0238">DNA-binding</keyword>
<accession>A0A9C7BNL1</accession>
<dbReference type="InterPro" id="IPR006172">
    <property type="entry name" value="DNA-dir_DNA_pol_B"/>
</dbReference>
<dbReference type="EC" id="2.7.7.7" evidence="3"/>
<dbReference type="Gene3D" id="3.90.1600.10">
    <property type="entry name" value="Palm domain of DNA polymerase"/>
    <property type="match status" value="1"/>
</dbReference>
<dbReference type="GO" id="GO:0003677">
    <property type="term" value="F:DNA binding"/>
    <property type="evidence" value="ECO:0007669"/>
    <property type="project" value="UniProtKB-KW"/>
</dbReference>
<feature type="domain" description="DNA-directed DNA polymerase family B multifunctional" evidence="10">
    <location>
        <begin position="1377"/>
        <end position="1514"/>
    </location>
</feature>
<dbReference type="InterPro" id="IPR023211">
    <property type="entry name" value="DNA_pol_palm_dom_sf"/>
</dbReference>
<dbReference type="GO" id="GO:0039693">
    <property type="term" value="P:viral DNA genome replication"/>
    <property type="evidence" value="ECO:0007669"/>
    <property type="project" value="UniProtKB-KW"/>
</dbReference>
<evidence type="ECO:0000256" key="8">
    <source>
        <dbReference type="ARBA" id="ARBA00023125"/>
    </source>
</evidence>
<dbReference type="InterPro" id="IPR017964">
    <property type="entry name" value="DNA-dir_DNA_pol_B_CS"/>
</dbReference>